<keyword evidence="5" id="KW-1185">Reference proteome</keyword>
<dbReference type="InterPro" id="IPR008331">
    <property type="entry name" value="Ferritin_DPS_dom"/>
</dbReference>
<dbReference type="PRINTS" id="PR01346">
    <property type="entry name" value="HELNAPAPROT"/>
</dbReference>
<accession>A0A3L8PIT3</accession>
<dbReference type="InterPro" id="IPR002177">
    <property type="entry name" value="DPS_DNA-bd"/>
</dbReference>
<evidence type="ECO:0000313" key="5">
    <source>
        <dbReference type="Proteomes" id="UP000282515"/>
    </source>
</evidence>
<dbReference type="EMBL" id="RDBF01000017">
    <property type="protein sequence ID" value="RLV54583.1"/>
    <property type="molecule type" value="Genomic_DNA"/>
</dbReference>
<dbReference type="Proteomes" id="UP000282515">
    <property type="component" value="Unassembled WGS sequence"/>
</dbReference>
<dbReference type="Pfam" id="PF00210">
    <property type="entry name" value="Ferritin"/>
    <property type="match status" value="1"/>
</dbReference>
<dbReference type="PANTHER" id="PTHR42932:SF2">
    <property type="entry name" value="DNA PROTECTION DURING STARVATION PROTEIN 1"/>
    <property type="match status" value="1"/>
</dbReference>
<dbReference type="InterPro" id="IPR012347">
    <property type="entry name" value="Ferritin-like"/>
</dbReference>
<evidence type="ECO:0000256" key="2">
    <source>
        <dbReference type="RuleBase" id="RU003875"/>
    </source>
</evidence>
<name>A0A3L8PIT3_9ACTN</name>
<sequence length="172" mass="19199">MSTVAETHTAHPPFKASERLAGHLQQLHVDLIDLHIQGKQAHWNVVGKNFRDLHLQLDEVVDAAREFSDTVAERMRAVYITPDGRAKTVAAQSSLAEFPADEVDTAETVDLITGALYSVAATARRIHDEVDEEDPTTADILHAILERLEQLAWMIDSENRVANRSIPRPIHQ</sequence>
<protein>
    <submittedName>
        <fullName evidence="4">DNA starvation/stationary phase protection protein</fullName>
    </submittedName>
</protein>
<dbReference type="PIRSF" id="PIRSF005900">
    <property type="entry name" value="Dps"/>
    <property type="match status" value="1"/>
</dbReference>
<dbReference type="Gene3D" id="1.20.1260.10">
    <property type="match status" value="1"/>
</dbReference>
<comment type="caution">
    <text evidence="4">The sequence shown here is derived from an EMBL/GenBank/DDBJ whole genome shotgun (WGS) entry which is preliminary data.</text>
</comment>
<feature type="domain" description="Ferritin/DPS" evidence="3">
    <location>
        <begin position="23"/>
        <end position="157"/>
    </location>
</feature>
<evidence type="ECO:0000259" key="3">
    <source>
        <dbReference type="Pfam" id="PF00210"/>
    </source>
</evidence>
<dbReference type="InterPro" id="IPR023188">
    <property type="entry name" value="DPS_DNA-bd_CS"/>
</dbReference>
<dbReference type="SUPFAM" id="SSF47240">
    <property type="entry name" value="Ferritin-like"/>
    <property type="match status" value="1"/>
</dbReference>
<dbReference type="PANTHER" id="PTHR42932">
    <property type="entry name" value="GENERAL STRESS PROTEIN 20U"/>
    <property type="match status" value="1"/>
</dbReference>
<evidence type="ECO:0000313" key="4">
    <source>
        <dbReference type="EMBL" id="RLV54583.1"/>
    </source>
</evidence>
<reference evidence="4 5" key="1">
    <citation type="submission" date="2018-10" db="EMBL/GenBank/DDBJ databases">
        <title>Aeromicrobium sp. 9W16Y-2 whole genome shotgun sequence.</title>
        <authorList>
            <person name="Li F."/>
        </authorList>
    </citation>
    <scope>NUCLEOTIDE SEQUENCE [LARGE SCALE GENOMIC DNA]</scope>
    <source>
        <strain evidence="4 5">9W16Y-2</strain>
    </source>
</reference>
<gene>
    <name evidence="4" type="ORF">D9V41_15775</name>
</gene>
<dbReference type="OrthoDB" id="9797687at2"/>
<dbReference type="AlphaFoldDB" id="A0A3L8PIT3"/>
<dbReference type="GO" id="GO:0016722">
    <property type="term" value="F:oxidoreductase activity, acting on metal ions"/>
    <property type="evidence" value="ECO:0007669"/>
    <property type="project" value="InterPro"/>
</dbReference>
<dbReference type="InterPro" id="IPR009078">
    <property type="entry name" value="Ferritin-like_SF"/>
</dbReference>
<dbReference type="RefSeq" id="WP_121795549.1">
    <property type="nucleotide sequence ID" value="NZ_RDBF01000017.1"/>
</dbReference>
<dbReference type="GO" id="GO:0008199">
    <property type="term" value="F:ferric iron binding"/>
    <property type="evidence" value="ECO:0007669"/>
    <property type="project" value="InterPro"/>
</dbReference>
<evidence type="ECO:0000256" key="1">
    <source>
        <dbReference type="ARBA" id="ARBA00009497"/>
    </source>
</evidence>
<dbReference type="CDD" id="cd01043">
    <property type="entry name" value="DPS"/>
    <property type="match status" value="1"/>
</dbReference>
<proteinExistence type="inferred from homology"/>
<comment type="similarity">
    <text evidence="1 2">Belongs to the Dps family.</text>
</comment>
<organism evidence="4 5">
    <name type="scientific">Aeromicrobium phragmitis</name>
    <dbReference type="NCBI Taxonomy" id="2478914"/>
    <lineage>
        <taxon>Bacteria</taxon>
        <taxon>Bacillati</taxon>
        <taxon>Actinomycetota</taxon>
        <taxon>Actinomycetes</taxon>
        <taxon>Propionibacteriales</taxon>
        <taxon>Nocardioidaceae</taxon>
        <taxon>Aeromicrobium</taxon>
    </lineage>
</organism>
<dbReference type="PROSITE" id="PS00818">
    <property type="entry name" value="DPS_1"/>
    <property type="match status" value="1"/>
</dbReference>